<dbReference type="Gene3D" id="1.25.40.10">
    <property type="entry name" value="Tetratricopeptide repeat domain"/>
    <property type="match status" value="1"/>
</dbReference>
<evidence type="ECO:0000313" key="8">
    <source>
        <dbReference type="EMBL" id="MDX2964429.1"/>
    </source>
</evidence>
<evidence type="ECO:0000313" key="11">
    <source>
        <dbReference type="Proteomes" id="UP001282288"/>
    </source>
</evidence>
<keyword evidence="2" id="KW-0902">Two-component regulatory system</keyword>
<dbReference type="EMBL" id="JARAWP010000024">
    <property type="protein sequence ID" value="MDX3022978.1"/>
    <property type="molecule type" value="Genomic_DNA"/>
</dbReference>
<dbReference type="GeneID" id="69812550"/>
<dbReference type="SMART" id="SM00862">
    <property type="entry name" value="Trans_reg_C"/>
    <property type="match status" value="1"/>
</dbReference>
<sequence length="267" mass="29570">MYFFVLGPLKVVADNTPIALAGTHQRTALGMLLLRDNRVVTTDRLVAALWRNSPPATAGKMVHKAISRLRARLAGASVPDARLELVTGDGGYTLHVDPARLDCTRFFTLIGQSREAFHAGSPVTATRALRAALALSRGPVLEDLAESGMSWPELRALEHRRQTVLEDLFGIALSYGRHRDIVADLVSLTEVAVPHERITAQCMVTLYRCGRQLDALAVYRRTRLALVQRLGHEPSQDLRDLYLLILNQDASLDWNPENTLVPAHSTW</sequence>
<feature type="domain" description="OmpR/PhoB-type" evidence="7">
    <location>
        <begin position="1"/>
        <end position="96"/>
    </location>
</feature>
<gene>
    <name evidence="8" type="ORF">PV399_32635</name>
    <name evidence="9" type="ORF">PV666_34630</name>
</gene>
<dbReference type="Proteomes" id="UP001272987">
    <property type="component" value="Unassembled WGS sequence"/>
</dbReference>
<dbReference type="PANTHER" id="PTHR35807:SF1">
    <property type="entry name" value="TRANSCRIPTIONAL REGULATOR REDD"/>
    <property type="match status" value="1"/>
</dbReference>
<organism evidence="8 11">
    <name type="scientific">Streptomyces acidiscabies</name>
    <dbReference type="NCBI Taxonomy" id="42234"/>
    <lineage>
        <taxon>Bacteria</taxon>
        <taxon>Bacillati</taxon>
        <taxon>Actinomycetota</taxon>
        <taxon>Actinomycetes</taxon>
        <taxon>Kitasatosporales</taxon>
        <taxon>Streptomycetaceae</taxon>
        <taxon>Streptomyces</taxon>
    </lineage>
</organism>
<evidence type="ECO:0000313" key="10">
    <source>
        <dbReference type="Proteomes" id="UP001272987"/>
    </source>
</evidence>
<protein>
    <submittedName>
        <fullName evidence="8">BTAD domain-containing putative transcriptional regulator</fullName>
    </submittedName>
</protein>
<dbReference type="EMBL" id="JARAWC010000030">
    <property type="protein sequence ID" value="MDX2964429.1"/>
    <property type="molecule type" value="Genomic_DNA"/>
</dbReference>
<dbReference type="PANTHER" id="PTHR35807">
    <property type="entry name" value="TRANSCRIPTIONAL REGULATOR REDD-RELATED"/>
    <property type="match status" value="1"/>
</dbReference>
<comment type="similarity">
    <text evidence="1">Belongs to the AfsR/DnrI/RedD regulatory family.</text>
</comment>
<dbReference type="GO" id="GO:0000160">
    <property type="term" value="P:phosphorelay signal transduction system"/>
    <property type="evidence" value="ECO:0007669"/>
    <property type="project" value="UniProtKB-KW"/>
</dbReference>
<keyword evidence="4 6" id="KW-0238">DNA-binding</keyword>
<comment type="caution">
    <text evidence="8">The sequence shown here is derived from an EMBL/GenBank/DDBJ whole genome shotgun (WGS) entry which is preliminary data.</text>
</comment>
<evidence type="ECO:0000256" key="3">
    <source>
        <dbReference type="ARBA" id="ARBA00023015"/>
    </source>
</evidence>
<dbReference type="InterPro" id="IPR005158">
    <property type="entry name" value="BTAD"/>
</dbReference>
<dbReference type="GO" id="GO:0003677">
    <property type="term" value="F:DNA binding"/>
    <property type="evidence" value="ECO:0007669"/>
    <property type="project" value="UniProtKB-UniRule"/>
</dbReference>
<name>A0AAP6EIY6_9ACTN</name>
<dbReference type="Pfam" id="PF03704">
    <property type="entry name" value="BTAD"/>
    <property type="match status" value="1"/>
</dbReference>
<evidence type="ECO:0000313" key="9">
    <source>
        <dbReference type="EMBL" id="MDX3022978.1"/>
    </source>
</evidence>
<dbReference type="SUPFAM" id="SSF48452">
    <property type="entry name" value="TPR-like"/>
    <property type="match status" value="1"/>
</dbReference>
<evidence type="ECO:0000256" key="6">
    <source>
        <dbReference type="PROSITE-ProRule" id="PRU01091"/>
    </source>
</evidence>
<dbReference type="InterPro" id="IPR011990">
    <property type="entry name" value="TPR-like_helical_dom_sf"/>
</dbReference>
<dbReference type="GO" id="GO:0006355">
    <property type="term" value="P:regulation of DNA-templated transcription"/>
    <property type="evidence" value="ECO:0007669"/>
    <property type="project" value="InterPro"/>
</dbReference>
<dbReference type="AlphaFoldDB" id="A0AAP6EIY6"/>
<evidence type="ECO:0000256" key="1">
    <source>
        <dbReference type="ARBA" id="ARBA00005820"/>
    </source>
</evidence>
<keyword evidence="5" id="KW-0804">Transcription</keyword>
<dbReference type="InterPro" id="IPR016032">
    <property type="entry name" value="Sig_transdc_resp-reg_C-effctor"/>
</dbReference>
<dbReference type="SUPFAM" id="SSF46894">
    <property type="entry name" value="C-terminal effector domain of the bipartite response regulators"/>
    <property type="match status" value="1"/>
</dbReference>
<dbReference type="Proteomes" id="UP001282288">
    <property type="component" value="Unassembled WGS sequence"/>
</dbReference>
<dbReference type="InterPro" id="IPR036388">
    <property type="entry name" value="WH-like_DNA-bd_sf"/>
</dbReference>
<keyword evidence="10" id="KW-1185">Reference proteome</keyword>
<reference evidence="8 10" key="1">
    <citation type="journal article" date="2023" name="Microb. Genom.">
        <title>Mesoterricola silvestris gen. nov., sp. nov., Mesoterricola sediminis sp. nov., Geothrix oryzae sp. nov., Geothrix edaphica sp. nov., Geothrix rubra sp. nov., and Geothrix limicola sp. nov., six novel members of Acidobacteriota isolated from soils.</title>
        <authorList>
            <person name="Weisberg A.J."/>
            <person name="Pearce E."/>
            <person name="Kramer C.G."/>
            <person name="Chang J.H."/>
            <person name="Clarke C.R."/>
        </authorList>
    </citation>
    <scope>NUCLEOTIDE SEQUENCE</scope>
    <source>
        <strain evidence="9 10">NB05-1H</strain>
        <strain evidence="8">NRRL_B-16521</strain>
    </source>
</reference>
<keyword evidence="3" id="KW-0805">Transcription regulation</keyword>
<dbReference type="InterPro" id="IPR001867">
    <property type="entry name" value="OmpR/PhoB-type_DNA-bd"/>
</dbReference>
<evidence type="ECO:0000256" key="5">
    <source>
        <dbReference type="ARBA" id="ARBA00023163"/>
    </source>
</evidence>
<dbReference type="CDD" id="cd15831">
    <property type="entry name" value="BTAD"/>
    <property type="match status" value="1"/>
</dbReference>
<dbReference type="RefSeq" id="WP_078480676.1">
    <property type="nucleotide sequence ID" value="NZ_BCMK01000013.1"/>
</dbReference>
<dbReference type="Gene3D" id="1.10.10.10">
    <property type="entry name" value="Winged helix-like DNA-binding domain superfamily/Winged helix DNA-binding domain"/>
    <property type="match status" value="1"/>
</dbReference>
<dbReference type="InterPro" id="IPR051677">
    <property type="entry name" value="AfsR-DnrI-RedD_regulator"/>
</dbReference>
<evidence type="ECO:0000256" key="2">
    <source>
        <dbReference type="ARBA" id="ARBA00023012"/>
    </source>
</evidence>
<feature type="DNA-binding region" description="OmpR/PhoB-type" evidence="6">
    <location>
        <begin position="1"/>
        <end position="96"/>
    </location>
</feature>
<dbReference type="Pfam" id="PF00486">
    <property type="entry name" value="Trans_reg_C"/>
    <property type="match status" value="1"/>
</dbReference>
<accession>A0AAP6EIY6</accession>
<evidence type="ECO:0000259" key="7">
    <source>
        <dbReference type="PROSITE" id="PS51755"/>
    </source>
</evidence>
<evidence type="ECO:0000256" key="4">
    <source>
        <dbReference type="ARBA" id="ARBA00023125"/>
    </source>
</evidence>
<proteinExistence type="inferred from homology"/>
<dbReference type="SMART" id="SM01043">
    <property type="entry name" value="BTAD"/>
    <property type="match status" value="1"/>
</dbReference>
<dbReference type="PROSITE" id="PS51755">
    <property type="entry name" value="OMPR_PHOB"/>
    <property type="match status" value="1"/>
</dbReference>